<dbReference type="InterPro" id="IPR036770">
    <property type="entry name" value="Ankyrin_rpt-contain_sf"/>
</dbReference>
<protein>
    <submittedName>
        <fullName evidence="2">Uncharacterized protein</fullName>
    </submittedName>
</protein>
<dbReference type="Proteomes" id="UP000636709">
    <property type="component" value="Unassembled WGS sequence"/>
</dbReference>
<name>A0A835FB04_9POAL</name>
<dbReference type="PANTHER" id="PTHR46224:SF57">
    <property type="entry name" value="ANKYRIN-LIKE PROTEIN"/>
    <property type="match status" value="1"/>
</dbReference>
<dbReference type="SUPFAM" id="SSF48403">
    <property type="entry name" value="Ankyrin repeat"/>
    <property type="match status" value="1"/>
</dbReference>
<dbReference type="EMBL" id="JACEFO010001601">
    <property type="protein sequence ID" value="KAF8733380.1"/>
    <property type="molecule type" value="Genomic_DNA"/>
</dbReference>
<proteinExistence type="predicted"/>
<accession>A0A835FB04</accession>
<dbReference type="Gene3D" id="1.25.40.20">
    <property type="entry name" value="Ankyrin repeat-containing domain"/>
    <property type="match status" value="1"/>
</dbReference>
<dbReference type="InterPro" id="IPR002110">
    <property type="entry name" value="Ankyrin_rpt"/>
</dbReference>
<dbReference type="PANTHER" id="PTHR46224">
    <property type="entry name" value="ANKYRIN REPEAT FAMILY PROTEIN"/>
    <property type="match status" value="1"/>
</dbReference>
<feature type="repeat" description="ANK" evidence="1">
    <location>
        <begin position="54"/>
        <end position="86"/>
    </location>
</feature>
<organism evidence="2 3">
    <name type="scientific">Digitaria exilis</name>
    <dbReference type="NCBI Taxonomy" id="1010633"/>
    <lineage>
        <taxon>Eukaryota</taxon>
        <taxon>Viridiplantae</taxon>
        <taxon>Streptophyta</taxon>
        <taxon>Embryophyta</taxon>
        <taxon>Tracheophyta</taxon>
        <taxon>Spermatophyta</taxon>
        <taxon>Magnoliopsida</taxon>
        <taxon>Liliopsida</taxon>
        <taxon>Poales</taxon>
        <taxon>Poaceae</taxon>
        <taxon>PACMAD clade</taxon>
        <taxon>Panicoideae</taxon>
        <taxon>Panicodae</taxon>
        <taxon>Paniceae</taxon>
        <taxon>Anthephorinae</taxon>
        <taxon>Digitaria</taxon>
    </lineage>
</organism>
<dbReference type="PROSITE" id="PS50297">
    <property type="entry name" value="ANK_REP_REGION"/>
    <property type="match status" value="1"/>
</dbReference>
<sequence length="92" mass="9400">MRQAPKTKGFSSPLVGSVAVVSRSPVLLAAAGGDSGVLEYLLGHGGDPRMADARGSTPLHDAAERGHCEAVKLLLAMGVEVDPLSQRGTPLP</sequence>
<gene>
    <name evidence="2" type="ORF">HU200_014987</name>
</gene>
<dbReference type="InterPro" id="IPR051616">
    <property type="entry name" value="Cul2-RING_E3_ligase_SR"/>
</dbReference>
<dbReference type="SMART" id="SM00248">
    <property type="entry name" value="ANK"/>
    <property type="match status" value="2"/>
</dbReference>
<comment type="caution">
    <text evidence="2">The sequence shown here is derived from an EMBL/GenBank/DDBJ whole genome shotgun (WGS) entry which is preliminary data.</text>
</comment>
<keyword evidence="3" id="KW-1185">Reference proteome</keyword>
<dbReference type="OrthoDB" id="667534at2759"/>
<reference evidence="2" key="1">
    <citation type="submission" date="2020-07" db="EMBL/GenBank/DDBJ databases">
        <title>Genome sequence and genetic diversity analysis of an under-domesticated orphan crop, white fonio (Digitaria exilis).</title>
        <authorList>
            <person name="Bennetzen J.L."/>
            <person name="Chen S."/>
            <person name="Ma X."/>
            <person name="Wang X."/>
            <person name="Yssel A.E.J."/>
            <person name="Chaluvadi S.R."/>
            <person name="Johnson M."/>
            <person name="Gangashetty P."/>
            <person name="Hamidou F."/>
            <person name="Sanogo M.D."/>
            <person name="Zwaenepoel A."/>
            <person name="Wallace J."/>
            <person name="Van De Peer Y."/>
            <person name="Van Deynze A."/>
        </authorList>
    </citation>
    <scope>NUCLEOTIDE SEQUENCE</scope>
    <source>
        <tissue evidence="2">Leaves</tissue>
    </source>
</reference>
<evidence type="ECO:0000313" key="3">
    <source>
        <dbReference type="Proteomes" id="UP000636709"/>
    </source>
</evidence>
<dbReference type="PROSITE" id="PS50088">
    <property type="entry name" value="ANK_REPEAT"/>
    <property type="match status" value="2"/>
</dbReference>
<keyword evidence="1" id="KW-0040">ANK repeat</keyword>
<evidence type="ECO:0000256" key="1">
    <source>
        <dbReference type="PROSITE-ProRule" id="PRU00023"/>
    </source>
</evidence>
<dbReference type="Pfam" id="PF12796">
    <property type="entry name" value="Ank_2"/>
    <property type="match status" value="1"/>
</dbReference>
<dbReference type="AlphaFoldDB" id="A0A835FB04"/>
<evidence type="ECO:0000313" key="2">
    <source>
        <dbReference type="EMBL" id="KAF8733380.1"/>
    </source>
</evidence>
<feature type="repeat" description="ANK" evidence="1">
    <location>
        <begin position="21"/>
        <end position="53"/>
    </location>
</feature>